<gene>
    <name evidence="2" type="ORF">K8V40_07900</name>
</gene>
<dbReference type="AlphaFoldDB" id="A0A921HIT9"/>
<dbReference type="EMBL" id="DYWE01000073">
    <property type="protein sequence ID" value="HJF81557.1"/>
    <property type="molecule type" value="Genomic_DNA"/>
</dbReference>
<sequence>MKTTRLLSTLILTVCLGFGSVMAQNAAPQVCPEKAEKPCKVKLTPEQRMEAQAQRMGKQLMLDDDKLAQFTSLYKEYLTALKDCRPAPEENQVKPYERTDAQIQQDMEKRFEIRQKVLDTQKKYYASFKKILNARQLGKVFSMERPGRFHKGHFPMRHAGTVHPGHMPAPCCPNACPAHPLAPQDK</sequence>
<keyword evidence="1" id="KW-0732">Signal</keyword>
<evidence type="ECO:0000313" key="2">
    <source>
        <dbReference type="EMBL" id="HJF81557.1"/>
    </source>
</evidence>
<feature type="signal peptide" evidence="1">
    <location>
        <begin position="1"/>
        <end position="23"/>
    </location>
</feature>
<feature type="chain" id="PRO_5037342375" description="Periplasmic heavy metal sensor" evidence="1">
    <location>
        <begin position="24"/>
        <end position="186"/>
    </location>
</feature>
<reference evidence="2" key="2">
    <citation type="submission" date="2021-09" db="EMBL/GenBank/DDBJ databases">
        <authorList>
            <person name="Gilroy R."/>
        </authorList>
    </citation>
    <scope>NUCLEOTIDE SEQUENCE</scope>
    <source>
        <strain evidence="2">9794</strain>
    </source>
</reference>
<evidence type="ECO:0000313" key="3">
    <source>
        <dbReference type="Proteomes" id="UP000722357"/>
    </source>
</evidence>
<proteinExistence type="predicted"/>
<reference evidence="2" key="1">
    <citation type="journal article" date="2021" name="PeerJ">
        <title>Extensive microbial diversity within the chicken gut microbiome revealed by metagenomics and culture.</title>
        <authorList>
            <person name="Gilroy R."/>
            <person name="Ravi A."/>
            <person name="Getino M."/>
            <person name="Pursley I."/>
            <person name="Horton D.L."/>
            <person name="Alikhan N.F."/>
            <person name="Baker D."/>
            <person name="Gharbi K."/>
            <person name="Hall N."/>
            <person name="Watson M."/>
            <person name="Adriaenssens E.M."/>
            <person name="Foster-Nyarko E."/>
            <person name="Jarju S."/>
            <person name="Secka A."/>
            <person name="Antonio M."/>
            <person name="Oren A."/>
            <person name="Chaudhuri R.R."/>
            <person name="La Ragione R."/>
            <person name="Hildebrand F."/>
            <person name="Pallen M.J."/>
        </authorList>
    </citation>
    <scope>NUCLEOTIDE SEQUENCE</scope>
    <source>
        <strain evidence="2">9794</strain>
    </source>
</reference>
<evidence type="ECO:0000256" key="1">
    <source>
        <dbReference type="SAM" id="SignalP"/>
    </source>
</evidence>
<evidence type="ECO:0008006" key="4">
    <source>
        <dbReference type="Google" id="ProtNLM"/>
    </source>
</evidence>
<comment type="caution">
    <text evidence="2">The sequence shown here is derived from an EMBL/GenBank/DDBJ whole genome shotgun (WGS) entry which is preliminary data.</text>
</comment>
<organism evidence="2 3">
    <name type="scientific">Phocaeicola plebeius</name>
    <dbReference type="NCBI Taxonomy" id="310297"/>
    <lineage>
        <taxon>Bacteria</taxon>
        <taxon>Pseudomonadati</taxon>
        <taxon>Bacteroidota</taxon>
        <taxon>Bacteroidia</taxon>
        <taxon>Bacteroidales</taxon>
        <taxon>Bacteroidaceae</taxon>
        <taxon>Phocaeicola</taxon>
    </lineage>
</organism>
<protein>
    <recommendedName>
        <fullName evidence="4">Periplasmic heavy metal sensor</fullName>
    </recommendedName>
</protein>
<dbReference type="RefSeq" id="WP_304261697.1">
    <property type="nucleotide sequence ID" value="NZ_CASFMT010000013.1"/>
</dbReference>
<name>A0A921HIT9_9BACT</name>
<accession>A0A921HIT9</accession>
<dbReference type="Proteomes" id="UP000722357">
    <property type="component" value="Unassembled WGS sequence"/>
</dbReference>